<name>A0A7N0SW72_KALFE</name>
<feature type="domain" description="VWFA" evidence="4">
    <location>
        <begin position="281"/>
        <end position="453"/>
    </location>
</feature>
<dbReference type="InterPro" id="IPR013083">
    <property type="entry name" value="Znf_RING/FYVE/PHD"/>
</dbReference>
<dbReference type="PANTHER" id="PTHR10579:SF158">
    <property type="entry name" value="RETROELEMENT POL POLYPROTEIN-LIKE"/>
    <property type="match status" value="1"/>
</dbReference>
<dbReference type="Gene3D" id="3.40.50.410">
    <property type="entry name" value="von Willebrand factor, type A domain"/>
    <property type="match status" value="1"/>
</dbReference>
<accession>A0A7N0SW72</accession>
<dbReference type="SMART" id="SM00184">
    <property type="entry name" value="RING"/>
    <property type="match status" value="1"/>
</dbReference>
<dbReference type="GO" id="GO:0008270">
    <property type="term" value="F:zinc ion binding"/>
    <property type="evidence" value="ECO:0007669"/>
    <property type="project" value="UniProtKB-KW"/>
</dbReference>
<evidence type="ECO:0000256" key="2">
    <source>
        <dbReference type="SAM" id="MobiDB-lite"/>
    </source>
</evidence>
<dbReference type="OMA" id="VWSFASQ"/>
<feature type="region of interest" description="Disordered" evidence="2">
    <location>
        <begin position="652"/>
        <end position="704"/>
    </location>
</feature>
<dbReference type="Pfam" id="PF00092">
    <property type="entry name" value="VWA"/>
    <property type="match status" value="1"/>
</dbReference>
<feature type="domain" description="RING-type" evidence="3">
    <location>
        <begin position="116"/>
        <end position="160"/>
    </location>
</feature>
<keyword evidence="1" id="KW-0863">Zinc-finger</keyword>
<evidence type="ECO:0000259" key="4">
    <source>
        <dbReference type="PROSITE" id="PS50234"/>
    </source>
</evidence>
<dbReference type="SMART" id="SM00327">
    <property type="entry name" value="VWA"/>
    <property type="match status" value="1"/>
</dbReference>
<dbReference type="InterPro" id="IPR051266">
    <property type="entry name" value="CLCR"/>
</dbReference>
<feature type="compositionally biased region" description="Polar residues" evidence="2">
    <location>
        <begin position="692"/>
        <end position="704"/>
    </location>
</feature>
<evidence type="ECO:0000259" key="3">
    <source>
        <dbReference type="PROSITE" id="PS50089"/>
    </source>
</evidence>
<dbReference type="EnsemblPlants" id="Kaladp0008s0416.1.v1.1">
    <property type="protein sequence ID" value="Kaladp0008s0416.1.v1.1"/>
    <property type="gene ID" value="Kaladp0008s0416.v1.1"/>
</dbReference>
<feature type="region of interest" description="Disordered" evidence="2">
    <location>
        <begin position="85"/>
        <end position="110"/>
    </location>
</feature>
<dbReference type="PANTHER" id="PTHR10579">
    <property type="entry name" value="CALCIUM-ACTIVATED CHLORIDE CHANNEL REGULATOR"/>
    <property type="match status" value="1"/>
</dbReference>
<dbReference type="Gene3D" id="3.30.40.10">
    <property type="entry name" value="Zinc/RING finger domain, C3HC4 (zinc finger)"/>
    <property type="match status" value="1"/>
</dbReference>
<dbReference type="CDD" id="cd23114">
    <property type="entry name" value="RING-H2_WAVH2"/>
    <property type="match status" value="1"/>
</dbReference>
<dbReference type="InterPro" id="IPR036465">
    <property type="entry name" value="vWFA_dom_sf"/>
</dbReference>
<proteinExistence type="predicted"/>
<keyword evidence="6" id="KW-1185">Reference proteome</keyword>
<protein>
    <submittedName>
        <fullName evidence="5">Uncharacterized protein</fullName>
    </submittedName>
</protein>
<dbReference type="InterPro" id="IPR001841">
    <property type="entry name" value="Znf_RING"/>
</dbReference>
<reference evidence="5" key="1">
    <citation type="submission" date="2021-01" db="UniProtKB">
        <authorList>
            <consortium name="EnsemblPlants"/>
        </authorList>
    </citation>
    <scope>IDENTIFICATION</scope>
</reference>
<keyword evidence="1" id="KW-0862">Zinc</keyword>
<feature type="compositionally biased region" description="Polar residues" evidence="2">
    <location>
        <begin position="21"/>
        <end position="32"/>
    </location>
</feature>
<dbReference type="InterPro" id="IPR032838">
    <property type="entry name" value="Vwaint_dom"/>
</dbReference>
<feature type="compositionally biased region" description="Low complexity" evidence="2">
    <location>
        <begin position="101"/>
        <end position="110"/>
    </location>
</feature>
<dbReference type="SUPFAM" id="SSF57850">
    <property type="entry name" value="RING/U-box"/>
    <property type="match status" value="1"/>
</dbReference>
<dbReference type="InterPro" id="IPR002035">
    <property type="entry name" value="VWF_A"/>
</dbReference>
<keyword evidence="1" id="KW-0479">Metal-binding</keyword>
<dbReference type="Pfam" id="PF17123">
    <property type="entry name" value="zf-RING_11"/>
    <property type="match status" value="1"/>
</dbReference>
<evidence type="ECO:0000256" key="1">
    <source>
        <dbReference type="PROSITE-ProRule" id="PRU00175"/>
    </source>
</evidence>
<feature type="region of interest" description="Disordered" evidence="2">
    <location>
        <begin position="1"/>
        <end position="32"/>
    </location>
</feature>
<sequence length="704" mass="77024">MQDDAQSSLHFQFRHHPPPNIQHTISSQVNKQRQPPSQSILFLFILPTSIHLIKSNIPNPSTFIFSVHPEMSSNWRRVKMALGLAHPSPPSSSSRRDKALSGSSSPSSSASSKKICAICLETMKPGEGQAIFTAECAHTFHFQCITFNIKHGNRVCPICRNQWKEVPFGKNMSELPDPKATRLISTAVLPPPRRHGGFGSDSWTTRRVREPNVFDDDQYVSAEANGRGSPGASERSVEVNMHPDVSAVSASDAYDNFNVLIHVKAPYREMGKETDPRVPVDIVTVLDVSGSMAGRKIALLKQAMSFVMQNLGPSDRLSVVTFSSSSTRQFPLICMDEEGRRRALDKVEALACGGGTNIRDGLTKGAKVILDRKWKNPVVSVILLSDGQDTCGHSEYQSLLPDQNTSLRIPVDTFGFGADHDAALMHSIAENSGGTFSFIESENAIQDAFAQCIGGLLSVAVQELKVEVDCIHPGLRLNSIKAGSYTANLTNDGRRGVIHVGDLYAEEERNFLVSVNVPVDKSGNDTPLFKVSCGFKDPLRNGSVNVEAASELKIERPEKVRSLITSLEVDKQRSRLLAAEAMAEARAAAESGDLGRAVRVLDGCRKALEASRSAESGDPLWTDLCEEMKAVQERMSSRQIYESTGRGYVLSGLSSHHRQRATTRGDSSQSGSVAYRTRFMSDMLARSHDSHNNAAAQQPKRSQR</sequence>
<feature type="compositionally biased region" description="Polar residues" evidence="2">
    <location>
        <begin position="1"/>
        <end position="10"/>
    </location>
</feature>
<dbReference type="PROSITE" id="PS50234">
    <property type="entry name" value="VWFA"/>
    <property type="match status" value="1"/>
</dbReference>
<dbReference type="Proteomes" id="UP000594263">
    <property type="component" value="Unplaced"/>
</dbReference>
<evidence type="ECO:0000313" key="5">
    <source>
        <dbReference type="EnsemblPlants" id="Kaladp0008s0416.1.v1.1"/>
    </source>
</evidence>
<dbReference type="Pfam" id="PF14624">
    <property type="entry name" value="Vwaint"/>
    <property type="match status" value="1"/>
</dbReference>
<dbReference type="Gramene" id="Kaladp0008s0416.1.v1.1">
    <property type="protein sequence ID" value="Kaladp0008s0416.1.v1.1"/>
    <property type="gene ID" value="Kaladp0008s0416.v1.1"/>
</dbReference>
<organism evidence="5 6">
    <name type="scientific">Kalanchoe fedtschenkoi</name>
    <name type="common">Lavender scallops</name>
    <name type="synonym">South American air plant</name>
    <dbReference type="NCBI Taxonomy" id="63787"/>
    <lineage>
        <taxon>Eukaryota</taxon>
        <taxon>Viridiplantae</taxon>
        <taxon>Streptophyta</taxon>
        <taxon>Embryophyta</taxon>
        <taxon>Tracheophyta</taxon>
        <taxon>Spermatophyta</taxon>
        <taxon>Magnoliopsida</taxon>
        <taxon>eudicotyledons</taxon>
        <taxon>Gunneridae</taxon>
        <taxon>Pentapetalae</taxon>
        <taxon>Saxifragales</taxon>
        <taxon>Crassulaceae</taxon>
        <taxon>Kalanchoe</taxon>
    </lineage>
</organism>
<feature type="compositionally biased region" description="Polar residues" evidence="2">
    <location>
        <begin position="662"/>
        <end position="672"/>
    </location>
</feature>
<dbReference type="PROSITE" id="PS50089">
    <property type="entry name" value="ZF_RING_2"/>
    <property type="match status" value="1"/>
</dbReference>
<evidence type="ECO:0000313" key="6">
    <source>
        <dbReference type="Proteomes" id="UP000594263"/>
    </source>
</evidence>
<dbReference type="SUPFAM" id="SSF53300">
    <property type="entry name" value="vWA-like"/>
    <property type="match status" value="1"/>
</dbReference>
<dbReference type="AlphaFoldDB" id="A0A7N0SW72"/>